<proteinExistence type="predicted"/>
<dbReference type="AlphaFoldDB" id="A0AAV8WMT2"/>
<accession>A0AAV8WMT2</accession>
<sequence length="118" mass="13733">MPEQLELKHANIITYLPLIEEFGIVINNINYDFIFKINDTPKWTKFLKRSCTLLVSPQPNLQLWGYKMLLVLVPGLIQIDTEAVNTNTPHKMGLIFEQFKEKLVETHEIVNSMLMGFK</sequence>
<name>A0AAV8WMT2_9CUCU</name>
<gene>
    <name evidence="1" type="ORF">NQ314_019673</name>
</gene>
<organism evidence="1 2">
    <name type="scientific">Rhamnusium bicolor</name>
    <dbReference type="NCBI Taxonomy" id="1586634"/>
    <lineage>
        <taxon>Eukaryota</taxon>
        <taxon>Metazoa</taxon>
        <taxon>Ecdysozoa</taxon>
        <taxon>Arthropoda</taxon>
        <taxon>Hexapoda</taxon>
        <taxon>Insecta</taxon>
        <taxon>Pterygota</taxon>
        <taxon>Neoptera</taxon>
        <taxon>Endopterygota</taxon>
        <taxon>Coleoptera</taxon>
        <taxon>Polyphaga</taxon>
        <taxon>Cucujiformia</taxon>
        <taxon>Chrysomeloidea</taxon>
        <taxon>Cerambycidae</taxon>
        <taxon>Lepturinae</taxon>
        <taxon>Rhagiini</taxon>
        <taxon>Rhamnusium</taxon>
    </lineage>
</organism>
<keyword evidence="2" id="KW-1185">Reference proteome</keyword>
<comment type="caution">
    <text evidence="1">The sequence shown here is derived from an EMBL/GenBank/DDBJ whole genome shotgun (WGS) entry which is preliminary data.</text>
</comment>
<reference evidence="1" key="1">
    <citation type="journal article" date="2023" name="Insect Mol. Biol.">
        <title>Genome sequencing provides insights into the evolution of gene families encoding plant cell wall-degrading enzymes in longhorned beetles.</title>
        <authorList>
            <person name="Shin N.R."/>
            <person name="Okamura Y."/>
            <person name="Kirsch R."/>
            <person name="Pauchet Y."/>
        </authorList>
    </citation>
    <scope>NUCLEOTIDE SEQUENCE</scope>
    <source>
        <strain evidence="1">RBIC_L_NR</strain>
    </source>
</reference>
<dbReference type="EMBL" id="JANEYF010005528">
    <property type="protein sequence ID" value="KAJ8927794.1"/>
    <property type="molecule type" value="Genomic_DNA"/>
</dbReference>
<protein>
    <submittedName>
        <fullName evidence="1">Uncharacterized protein</fullName>
    </submittedName>
</protein>
<evidence type="ECO:0000313" key="2">
    <source>
        <dbReference type="Proteomes" id="UP001162156"/>
    </source>
</evidence>
<evidence type="ECO:0000313" key="1">
    <source>
        <dbReference type="EMBL" id="KAJ8927794.1"/>
    </source>
</evidence>
<dbReference type="Proteomes" id="UP001162156">
    <property type="component" value="Unassembled WGS sequence"/>
</dbReference>